<evidence type="ECO:0000313" key="5">
    <source>
        <dbReference type="Proteomes" id="UP000269721"/>
    </source>
</evidence>
<feature type="domain" description="P-type" evidence="3">
    <location>
        <begin position="325"/>
        <end position="362"/>
    </location>
</feature>
<reference evidence="5" key="1">
    <citation type="journal article" date="2018" name="Nat. Microbiol.">
        <title>Leveraging single-cell genomics to expand the fungal tree of life.</title>
        <authorList>
            <person name="Ahrendt S.R."/>
            <person name="Quandt C.A."/>
            <person name="Ciobanu D."/>
            <person name="Clum A."/>
            <person name="Salamov A."/>
            <person name="Andreopoulos B."/>
            <person name="Cheng J.F."/>
            <person name="Woyke T."/>
            <person name="Pelin A."/>
            <person name="Henrissat B."/>
            <person name="Reynolds N.K."/>
            <person name="Benny G.L."/>
            <person name="Smith M.E."/>
            <person name="James T.Y."/>
            <person name="Grigoriev I.V."/>
        </authorList>
    </citation>
    <scope>NUCLEOTIDE SEQUENCE [LARGE SCALE GENOMIC DNA]</scope>
</reference>
<dbReference type="Gene3D" id="4.10.110.10">
    <property type="entry name" value="Spasmolytic Protein, domain 1"/>
    <property type="match status" value="1"/>
</dbReference>
<accession>A0A4P9WE00</accession>
<dbReference type="CDD" id="cd00111">
    <property type="entry name" value="Trefoil"/>
    <property type="match status" value="1"/>
</dbReference>
<dbReference type="InterPro" id="IPR044913">
    <property type="entry name" value="P_trefoil_dom_sf"/>
</dbReference>
<dbReference type="EMBL" id="KZ996073">
    <property type="protein sequence ID" value="RKO89468.1"/>
    <property type="molecule type" value="Genomic_DNA"/>
</dbReference>
<dbReference type="InterPro" id="IPR000519">
    <property type="entry name" value="P_trefoil_dom"/>
</dbReference>
<feature type="disulfide bond" evidence="2">
    <location>
        <begin position="327"/>
        <end position="353"/>
    </location>
</feature>
<proteinExistence type="predicted"/>
<sequence>MRADPRGGGRGGRLRQAQETFGEIADCEDKEGWGSRVGRSISTVGVPCPVTVYQFESCTAFQIWGLAASPLAPSYLPGLLSCPVPPALARSSFWGSVSRTGALWVGVWRHWFGLGWRVKARRDRQRWAVWQGSFFPEKGAMTPNHPGCGIVNRSQLLLKSQKEKFESPPSSLSHKDLLGQLSTVLPSISPLSRSATSVFDMIFGYPDYLRFSRRCSSPPTPETPDARSSLLPISLLPHRGGQWGESECLCSKGGDGGGESDRGNWKIPFDCFLANNKPYRSIIKSFAANRTAFFEAYTDTWSFMNTFNPAGINISHELDVTAPTTICPTSLSARKDCGFFGIKESECAARECCWSPVTLPPLDQLSEHGNAWQTEASKIEGRGRGQKIE</sequence>
<dbReference type="InterPro" id="IPR010255">
    <property type="entry name" value="Haem_peroxidase_sf"/>
</dbReference>
<evidence type="ECO:0000313" key="4">
    <source>
        <dbReference type="EMBL" id="RKO89468.1"/>
    </source>
</evidence>
<dbReference type="GO" id="GO:0004601">
    <property type="term" value="F:peroxidase activity"/>
    <property type="evidence" value="ECO:0007669"/>
    <property type="project" value="InterPro"/>
</dbReference>
<organism evidence="4 5">
    <name type="scientific">Blyttiomyces helicus</name>
    <dbReference type="NCBI Taxonomy" id="388810"/>
    <lineage>
        <taxon>Eukaryota</taxon>
        <taxon>Fungi</taxon>
        <taxon>Fungi incertae sedis</taxon>
        <taxon>Chytridiomycota</taxon>
        <taxon>Chytridiomycota incertae sedis</taxon>
        <taxon>Chytridiomycetes</taxon>
        <taxon>Chytridiomycetes incertae sedis</taxon>
        <taxon>Blyttiomyces</taxon>
    </lineage>
</organism>
<evidence type="ECO:0000256" key="1">
    <source>
        <dbReference type="ARBA" id="ARBA00023157"/>
    </source>
</evidence>
<dbReference type="SUPFAM" id="SSF57492">
    <property type="entry name" value="Trefoil"/>
    <property type="match status" value="1"/>
</dbReference>
<dbReference type="AlphaFoldDB" id="A0A4P9WE00"/>
<evidence type="ECO:0000259" key="3">
    <source>
        <dbReference type="PROSITE" id="PS51448"/>
    </source>
</evidence>
<keyword evidence="1 2" id="KW-1015">Disulfide bond</keyword>
<gene>
    <name evidence="4" type="ORF">BDK51DRAFT_33258</name>
</gene>
<dbReference type="GO" id="GO:0006979">
    <property type="term" value="P:response to oxidative stress"/>
    <property type="evidence" value="ECO:0007669"/>
    <property type="project" value="InterPro"/>
</dbReference>
<dbReference type="Pfam" id="PF00088">
    <property type="entry name" value="Trefoil"/>
    <property type="match status" value="1"/>
</dbReference>
<dbReference type="GO" id="GO:0020037">
    <property type="term" value="F:heme binding"/>
    <property type="evidence" value="ECO:0007669"/>
    <property type="project" value="InterPro"/>
</dbReference>
<name>A0A4P9WE00_9FUNG</name>
<protein>
    <recommendedName>
        <fullName evidence="3">P-type domain-containing protein</fullName>
    </recommendedName>
</protein>
<dbReference type="OrthoDB" id="10051464at2759"/>
<comment type="caution">
    <text evidence="2">Lacks conserved residue(s) required for the propagation of feature annotation.</text>
</comment>
<feature type="disulfide bond" evidence="2">
    <location>
        <begin position="337"/>
        <end position="352"/>
    </location>
</feature>
<evidence type="ECO:0000256" key="2">
    <source>
        <dbReference type="PROSITE-ProRule" id="PRU00779"/>
    </source>
</evidence>
<dbReference type="Proteomes" id="UP000269721">
    <property type="component" value="Unassembled WGS sequence"/>
</dbReference>
<dbReference type="SUPFAM" id="SSF48113">
    <property type="entry name" value="Heme-dependent peroxidases"/>
    <property type="match status" value="1"/>
</dbReference>
<dbReference type="PROSITE" id="PS51448">
    <property type="entry name" value="P_TREFOIL_2"/>
    <property type="match status" value="1"/>
</dbReference>
<keyword evidence="5" id="KW-1185">Reference proteome</keyword>